<dbReference type="InterPro" id="IPR015867">
    <property type="entry name" value="N-reg_PII/ATP_PRibTrfase_C"/>
</dbReference>
<dbReference type="RefSeq" id="WP_189538569.1">
    <property type="nucleotide sequence ID" value="NZ_BMZD01000001.1"/>
</dbReference>
<evidence type="ECO:0000313" key="2">
    <source>
        <dbReference type="EMBL" id="GGZ87021.1"/>
    </source>
</evidence>
<accession>A0A918VAQ3</accession>
<dbReference type="InterPro" id="IPR011322">
    <property type="entry name" value="N-reg_PII-like_a/b"/>
</dbReference>
<dbReference type="Pfam" id="PF00543">
    <property type="entry name" value="P-II"/>
    <property type="match status" value="1"/>
</dbReference>
<dbReference type="AlphaFoldDB" id="A0A918VAQ3"/>
<dbReference type="EMBL" id="BMZD01000001">
    <property type="protein sequence ID" value="GGZ87021.1"/>
    <property type="molecule type" value="Genomic_DNA"/>
</dbReference>
<proteinExistence type="predicted"/>
<keyword evidence="3" id="KW-1185">Reference proteome</keyword>
<comment type="caution">
    <text evidence="2">The sequence shown here is derived from an EMBL/GenBank/DDBJ whole genome shotgun (WGS) entry which is preliminary data.</text>
</comment>
<reference evidence="2" key="2">
    <citation type="submission" date="2020-09" db="EMBL/GenBank/DDBJ databases">
        <authorList>
            <person name="Sun Q."/>
            <person name="Kim S."/>
        </authorList>
    </citation>
    <scope>NUCLEOTIDE SEQUENCE</scope>
    <source>
        <strain evidence="2">KCTC 32422</strain>
    </source>
</reference>
<dbReference type="GO" id="GO:0006808">
    <property type="term" value="P:regulation of nitrogen utilization"/>
    <property type="evidence" value="ECO:0007669"/>
    <property type="project" value="InterPro"/>
</dbReference>
<sequence length="103" mass="11286">MIATYTRKRIDILVDAPLCEWVVEQAAAAGIVHHSVLPVQSGLGRGGPWRDDDGYASVAKRMFIALTNGDKVDALLELLAPDIERFGLVIAIQDVQVVRGERF</sequence>
<reference evidence="2" key="1">
    <citation type="journal article" date="2014" name="Int. J. Syst. Evol. Microbiol.">
        <title>Complete genome sequence of Corynebacterium casei LMG S-19264T (=DSM 44701T), isolated from a smear-ripened cheese.</title>
        <authorList>
            <consortium name="US DOE Joint Genome Institute (JGI-PGF)"/>
            <person name="Walter F."/>
            <person name="Albersmeier A."/>
            <person name="Kalinowski J."/>
            <person name="Ruckert C."/>
        </authorList>
    </citation>
    <scope>NUCLEOTIDE SEQUENCE</scope>
    <source>
        <strain evidence="2">KCTC 32422</strain>
    </source>
</reference>
<evidence type="ECO:0000256" key="1">
    <source>
        <dbReference type="ARBA" id="ARBA00015681"/>
    </source>
</evidence>
<organism evidence="2 3">
    <name type="scientific">Novosphingobium arvoryzae</name>
    <dbReference type="NCBI Taxonomy" id="1256514"/>
    <lineage>
        <taxon>Bacteria</taxon>
        <taxon>Pseudomonadati</taxon>
        <taxon>Pseudomonadota</taxon>
        <taxon>Alphaproteobacteria</taxon>
        <taxon>Sphingomonadales</taxon>
        <taxon>Sphingomonadaceae</taxon>
        <taxon>Novosphingobium</taxon>
    </lineage>
</organism>
<evidence type="ECO:0000313" key="3">
    <source>
        <dbReference type="Proteomes" id="UP000634139"/>
    </source>
</evidence>
<dbReference type="Gene3D" id="3.30.70.120">
    <property type="match status" value="1"/>
</dbReference>
<name>A0A918VAQ3_9SPHN</name>
<dbReference type="SUPFAM" id="SSF54913">
    <property type="entry name" value="GlnB-like"/>
    <property type="match status" value="1"/>
</dbReference>
<dbReference type="Proteomes" id="UP000634139">
    <property type="component" value="Unassembled WGS sequence"/>
</dbReference>
<gene>
    <name evidence="2" type="ORF">GCM10011617_02100</name>
</gene>
<dbReference type="GO" id="GO:0030234">
    <property type="term" value="F:enzyme regulator activity"/>
    <property type="evidence" value="ECO:0007669"/>
    <property type="project" value="InterPro"/>
</dbReference>
<protein>
    <recommendedName>
        <fullName evidence="1">Nitrogen regulatory protein P-II</fullName>
    </recommendedName>
</protein>
<dbReference type="InterPro" id="IPR002187">
    <property type="entry name" value="N-reg_PII"/>
</dbReference>